<name>A0A1M4RZC0_9ACTO</name>
<feature type="transmembrane region" description="Helical" evidence="2">
    <location>
        <begin position="51"/>
        <end position="73"/>
    </location>
</feature>
<evidence type="ECO:0000313" key="3">
    <source>
        <dbReference type="EMBL" id="SHE25316.1"/>
    </source>
</evidence>
<protein>
    <submittedName>
        <fullName evidence="3">Uncharacterized protein</fullName>
    </submittedName>
</protein>
<gene>
    <name evidence="3" type="ORF">ACGLYG10_1532</name>
</gene>
<feature type="region of interest" description="Disordered" evidence="1">
    <location>
        <begin position="151"/>
        <end position="212"/>
    </location>
</feature>
<evidence type="ECO:0000256" key="2">
    <source>
        <dbReference type="SAM" id="Phobius"/>
    </source>
</evidence>
<evidence type="ECO:0000313" key="4">
    <source>
        <dbReference type="Proteomes" id="UP000184291"/>
    </source>
</evidence>
<organism evidence="3 4">
    <name type="scientific">Actinomyces glycerinitolerans</name>
    <dbReference type="NCBI Taxonomy" id="1892869"/>
    <lineage>
        <taxon>Bacteria</taxon>
        <taxon>Bacillati</taxon>
        <taxon>Actinomycetota</taxon>
        <taxon>Actinomycetes</taxon>
        <taxon>Actinomycetales</taxon>
        <taxon>Actinomycetaceae</taxon>
        <taxon>Actinomyces</taxon>
    </lineage>
</organism>
<feature type="region of interest" description="Disordered" evidence="1">
    <location>
        <begin position="115"/>
        <end position="136"/>
    </location>
</feature>
<evidence type="ECO:0000256" key="1">
    <source>
        <dbReference type="SAM" id="MobiDB-lite"/>
    </source>
</evidence>
<feature type="transmembrane region" description="Helical" evidence="2">
    <location>
        <begin position="16"/>
        <end position="39"/>
    </location>
</feature>
<accession>A0A1M4RZC0</accession>
<feature type="compositionally biased region" description="Polar residues" evidence="1">
    <location>
        <begin position="151"/>
        <end position="180"/>
    </location>
</feature>
<dbReference type="OrthoDB" id="9979917at2"/>
<sequence>MAKKSDKNEPTPHSKFHWLLITLAVILGIPGVIGIYVWISSHVEGSVRIPVILLIFPLLLFIAIAGVIDDAILAKAPRLVRNQDRYLLAQKLGHDPITGAPLNVGGYAPTQGNGIPGTAAYGPGPQPLGQAGRTPQYGYGQVQATQTLQGYGQMPAGSQPTTPGYGYAQTTSAQPSSQGYVDQGRQGQGYGQSTPQGQPEAYGSYGYGAPTA</sequence>
<reference evidence="4" key="1">
    <citation type="submission" date="2016-09" db="EMBL/GenBank/DDBJ databases">
        <authorList>
            <person name="Strepis N."/>
        </authorList>
    </citation>
    <scope>NUCLEOTIDE SEQUENCE [LARGE SCALE GENOMIC DNA]</scope>
</reference>
<keyword evidence="2" id="KW-0472">Membrane</keyword>
<proteinExistence type="predicted"/>
<keyword evidence="2" id="KW-0812">Transmembrane</keyword>
<keyword evidence="4" id="KW-1185">Reference proteome</keyword>
<dbReference type="AlphaFoldDB" id="A0A1M4RZC0"/>
<dbReference type="STRING" id="1892869.ACGLYG10_1532"/>
<keyword evidence="2" id="KW-1133">Transmembrane helix</keyword>
<dbReference type="EMBL" id="FQTT01000010">
    <property type="protein sequence ID" value="SHE25316.1"/>
    <property type="molecule type" value="Genomic_DNA"/>
</dbReference>
<dbReference type="RefSeq" id="WP_073329985.1">
    <property type="nucleotide sequence ID" value="NZ_FQTT01000010.1"/>
</dbReference>
<dbReference type="Proteomes" id="UP000184291">
    <property type="component" value="Unassembled WGS sequence"/>
</dbReference>